<dbReference type="InterPro" id="IPR012337">
    <property type="entry name" value="RNaseH-like_sf"/>
</dbReference>
<name>A0A444U5P7_ACIRT</name>
<accession>A0A444U5P7</accession>
<dbReference type="EMBL" id="SCEB01215269">
    <property type="protein sequence ID" value="RXM30484.1"/>
    <property type="molecule type" value="Genomic_DNA"/>
</dbReference>
<dbReference type="SUPFAM" id="SSF53098">
    <property type="entry name" value="Ribonuclease H-like"/>
    <property type="match status" value="1"/>
</dbReference>
<reference evidence="1 2" key="1">
    <citation type="submission" date="2019-01" db="EMBL/GenBank/DDBJ databases">
        <title>Draft Genome and Complete Hox-Cluster Characterization of the Sterlet Sturgeon (Acipenser ruthenus).</title>
        <authorList>
            <person name="Wei Q."/>
        </authorList>
    </citation>
    <scope>NUCLEOTIDE SEQUENCE [LARGE SCALE GENOMIC DNA]</scope>
    <source>
        <strain evidence="1">WHYD16114868_AA</strain>
        <tissue evidence="1">Blood</tissue>
    </source>
</reference>
<protein>
    <submittedName>
        <fullName evidence="1">Uncharacterized protein</fullName>
    </submittedName>
</protein>
<evidence type="ECO:0000313" key="1">
    <source>
        <dbReference type="EMBL" id="RXM30484.1"/>
    </source>
</evidence>
<dbReference type="AlphaFoldDB" id="A0A444U5P7"/>
<proteinExistence type="predicted"/>
<comment type="caution">
    <text evidence="1">The sequence shown here is derived from an EMBL/GenBank/DDBJ whole genome shotgun (WGS) entry which is preliminary data.</text>
</comment>
<keyword evidence="2" id="KW-1185">Reference proteome</keyword>
<organism evidence="1 2">
    <name type="scientific">Acipenser ruthenus</name>
    <name type="common">Sterlet sturgeon</name>
    <dbReference type="NCBI Taxonomy" id="7906"/>
    <lineage>
        <taxon>Eukaryota</taxon>
        <taxon>Metazoa</taxon>
        <taxon>Chordata</taxon>
        <taxon>Craniata</taxon>
        <taxon>Vertebrata</taxon>
        <taxon>Euteleostomi</taxon>
        <taxon>Actinopterygii</taxon>
        <taxon>Chondrostei</taxon>
        <taxon>Acipenseriformes</taxon>
        <taxon>Acipenseridae</taxon>
        <taxon>Acipenser</taxon>
    </lineage>
</organism>
<sequence>MADKVSGIVTDNAANIVKAFTIFPPLDDQDGDEDQDDAVDIELVSVRDKPDYFPPERSLCFTHTLQLVIHDALEQAGPFKTGDGKGV</sequence>
<gene>
    <name evidence="1" type="ORF">EOD39_7867</name>
</gene>
<dbReference type="Proteomes" id="UP000289886">
    <property type="component" value="Unassembled WGS sequence"/>
</dbReference>
<evidence type="ECO:0000313" key="2">
    <source>
        <dbReference type="Proteomes" id="UP000289886"/>
    </source>
</evidence>